<organism evidence="4 5">
    <name type="scientific">Corynebacterium uropygiale</name>
    <dbReference type="NCBI Taxonomy" id="1775911"/>
    <lineage>
        <taxon>Bacteria</taxon>
        <taxon>Bacillati</taxon>
        <taxon>Actinomycetota</taxon>
        <taxon>Actinomycetes</taxon>
        <taxon>Mycobacteriales</taxon>
        <taxon>Corynebacteriaceae</taxon>
        <taxon>Corynebacterium</taxon>
    </lineage>
</organism>
<dbReference type="AlphaFoldDB" id="A0A9X1QQ52"/>
<keyword evidence="5" id="KW-1185">Reference proteome</keyword>
<dbReference type="Gene3D" id="3.20.20.100">
    <property type="entry name" value="NADP-dependent oxidoreductase domain"/>
    <property type="match status" value="1"/>
</dbReference>
<evidence type="ECO:0000259" key="3">
    <source>
        <dbReference type="Pfam" id="PF00248"/>
    </source>
</evidence>
<dbReference type="Pfam" id="PF00248">
    <property type="entry name" value="Aldo_ket_red"/>
    <property type="match status" value="1"/>
</dbReference>
<name>A0A9X1QQ52_9CORY</name>
<evidence type="ECO:0000313" key="4">
    <source>
        <dbReference type="EMBL" id="MCF4007091.1"/>
    </source>
</evidence>
<dbReference type="PANTHER" id="PTHR43625">
    <property type="entry name" value="AFLATOXIN B1 ALDEHYDE REDUCTASE"/>
    <property type="match status" value="1"/>
</dbReference>
<proteinExistence type="predicted"/>
<dbReference type="InterPro" id="IPR050791">
    <property type="entry name" value="Aldo-Keto_reductase"/>
</dbReference>
<dbReference type="InterPro" id="IPR036812">
    <property type="entry name" value="NAD(P)_OxRdtase_dom_sf"/>
</dbReference>
<feature type="region of interest" description="Disordered" evidence="2">
    <location>
        <begin position="236"/>
        <end position="257"/>
    </location>
</feature>
<dbReference type="PANTHER" id="PTHR43625:SF77">
    <property type="entry name" value="ALDO-KETO REDUCTASE"/>
    <property type="match status" value="1"/>
</dbReference>
<accession>A0A9X1QQ52</accession>
<comment type="caution">
    <text evidence="4">The sequence shown here is derived from an EMBL/GenBank/DDBJ whole genome shotgun (WGS) entry which is preliminary data.</text>
</comment>
<dbReference type="SUPFAM" id="SSF51430">
    <property type="entry name" value="NAD(P)-linked oxidoreductase"/>
    <property type="match status" value="1"/>
</dbReference>
<evidence type="ECO:0000256" key="2">
    <source>
        <dbReference type="SAM" id="MobiDB-lite"/>
    </source>
</evidence>
<dbReference type="EMBL" id="JAKGSI010000004">
    <property type="protein sequence ID" value="MCF4007091.1"/>
    <property type="molecule type" value="Genomic_DNA"/>
</dbReference>
<feature type="domain" description="NADP-dependent oxidoreductase" evidence="3">
    <location>
        <begin position="2"/>
        <end position="184"/>
    </location>
</feature>
<keyword evidence="1" id="KW-0560">Oxidoreductase</keyword>
<dbReference type="InterPro" id="IPR023210">
    <property type="entry name" value="NADP_OxRdtase_dom"/>
</dbReference>
<gene>
    <name evidence="4" type="ORF">L1O03_07885</name>
</gene>
<dbReference type="GO" id="GO:0005737">
    <property type="term" value="C:cytoplasm"/>
    <property type="evidence" value="ECO:0007669"/>
    <property type="project" value="TreeGrafter"/>
</dbReference>
<evidence type="ECO:0000256" key="1">
    <source>
        <dbReference type="ARBA" id="ARBA00023002"/>
    </source>
</evidence>
<feature type="compositionally biased region" description="Basic and acidic residues" evidence="2">
    <location>
        <begin position="236"/>
        <end position="246"/>
    </location>
</feature>
<dbReference type="GO" id="GO:0016491">
    <property type="term" value="F:oxidoreductase activity"/>
    <property type="evidence" value="ECO:0007669"/>
    <property type="project" value="UniProtKB-KW"/>
</dbReference>
<protein>
    <submittedName>
        <fullName evidence="4">Aldo/keto reductase</fullName>
    </submittedName>
</protein>
<reference evidence="4" key="1">
    <citation type="submission" date="2022-01" db="EMBL/GenBank/DDBJ databases">
        <title>Corynebacterium sp. nov isolated from isolated from the feces of the greater white-fronted geese (Anser albifrons) at Poyang Lake, PR China.</title>
        <authorList>
            <person name="Liu Q."/>
        </authorList>
    </citation>
    <scope>NUCLEOTIDE SEQUENCE</scope>
    <source>
        <strain evidence="4">JCM 32435</strain>
    </source>
</reference>
<dbReference type="Proteomes" id="UP001139336">
    <property type="component" value="Unassembled WGS sequence"/>
</dbReference>
<sequence>MIRFVREAVDEGGTSFDTAEVYGPYDNEELVGEALAPVRDSVVIATKFGFDLTPDGENRGLTSRPERIRAAVDGSLRRLRTDHIDLLYQHRVDPDVPIEDVAGAVAELVDAGKVLAFGLSEASSTTIRRAHAVHPVAAVQNEFSLWARDPEGPVLAACEEFNIGLVPFSPLGKGIVTGSVRAGAPFVVPIPGTRRLARVRENIGATEVRLSADHMARLTNLVDDLGVKGNRYNDHHMGLLDRDERSSGPGPNSTFSC</sequence>
<evidence type="ECO:0000313" key="5">
    <source>
        <dbReference type="Proteomes" id="UP001139336"/>
    </source>
</evidence>